<dbReference type="SUPFAM" id="SSF52540">
    <property type="entry name" value="P-loop containing nucleoside triphosphate hydrolases"/>
    <property type="match status" value="1"/>
</dbReference>
<feature type="domain" description="Tr-type G" evidence="9">
    <location>
        <begin position="90"/>
        <end position="313"/>
    </location>
</feature>
<evidence type="ECO:0000256" key="2">
    <source>
        <dbReference type="ARBA" id="ARBA00007249"/>
    </source>
</evidence>
<reference evidence="10 11" key="1">
    <citation type="submission" date="2008-07" db="EMBL/GenBank/DDBJ databases">
        <authorList>
            <person name="El-Sayed N."/>
            <person name="Caler E."/>
            <person name="Inman J."/>
            <person name="Amedeo P."/>
            <person name="Hass B."/>
            <person name="Wortman J."/>
        </authorList>
    </citation>
    <scope>NUCLEOTIDE SEQUENCE [LARGE SCALE GENOMIC DNA]</scope>
    <source>
        <strain evidence="11">ATCC 50983 / TXsc</strain>
    </source>
</reference>
<evidence type="ECO:0000256" key="6">
    <source>
        <dbReference type="ARBA" id="ARBA00022917"/>
    </source>
</evidence>
<dbReference type="FunFam" id="3.40.50.300:FF:000204">
    <property type="entry name" value="Translation elongation factor Tu"/>
    <property type="match status" value="1"/>
</dbReference>
<keyword evidence="6" id="KW-0648">Protein biosynthesis</keyword>
<dbReference type="RefSeq" id="XP_002777599.1">
    <property type="nucleotide sequence ID" value="XM_002777553.1"/>
</dbReference>
<gene>
    <name evidence="10" type="ORF">Pmar_PMAR025970</name>
</gene>
<evidence type="ECO:0000313" key="10">
    <source>
        <dbReference type="EMBL" id="EER09415.1"/>
    </source>
</evidence>
<dbReference type="Pfam" id="PF00009">
    <property type="entry name" value="GTP_EFTU"/>
    <property type="match status" value="1"/>
</dbReference>
<keyword evidence="4" id="KW-0547">Nucleotide-binding</keyword>
<keyword evidence="7" id="KW-0342">GTP-binding</keyword>
<dbReference type="InParanoid" id="C5L1I8"/>
<protein>
    <submittedName>
        <fullName evidence="10">Elongation factor 1-alpha, putative</fullName>
    </submittedName>
</protein>
<dbReference type="GO" id="GO:0005737">
    <property type="term" value="C:cytoplasm"/>
    <property type="evidence" value="ECO:0007669"/>
    <property type="project" value="UniProtKB-SubCell"/>
</dbReference>
<dbReference type="Gene3D" id="2.40.30.10">
    <property type="entry name" value="Translation factors"/>
    <property type="match status" value="2"/>
</dbReference>
<dbReference type="InterPro" id="IPR054696">
    <property type="entry name" value="GTP-eEF1A_C"/>
</dbReference>
<evidence type="ECO:0000256" key="8">
    <source>
        <dbReference type="ARBA" id="ARBA00049117"/>
    </source>
</evidence>
<sequence length="540" mass="58728">MIGPAERMKSHDEVVEEVQGRVKDVGLLPKGRVQQLVRQSSRSLSRAEELVKQDVEEMKSNKEEMMTQVSEVLVRKIQNRSDTVHQALHIPKMCLVVVGHVDSGKSTLMGHLLVELGNISSREMHRFTRDAAACGKQSFEYAWVLDEGSDERARGVTIDVCVKHFTTPKGTRVTLLDAPGHKDFVPNMLLGAVQADFAIVLADVKDFDKGFTRGGQTKEHIRLLRALGINRIIVAINKMDLVDYSQGPYNRVRDELENFIGGECSFKSHNVSYIPTAGFVGENLVTRENPKLMSWWQGDTLVTAIDKLAESASTDSAVATKASLSAPLRIAVADVYKSSSGAQISGRVEQGTFKSGQKIVVLPGRGDDSSVCTIRNVYRNGEDVQMSVNAEGYPGDYIDLATLQGVDPYMVIRGSVLCAAAANSTACQVSTVIRAKIVVFDTSVPIVKGQQVMLYAHACVESATVTRFVRLEGKKAPPPGVRAKPIKCLTKGDCCTVELTLQHPICTDPIGHKGSLAKATSLSRVVLRDRGETVAAGLIV</sequence>
<dbReference type="PROSITE" id="PS51722">
    <property type="entry name" value="G_TR_2"/>
    <property type="match status" value="1"/>
</dbReference>
<evidence type="ECO:0000259" key="9">
    <source>
        <dbReference type="PROSITE" id="PS51722"/>
    </source>
</evidence>
<accession>C5L1I8</accession>
<dbReference type="SUPFAM" id="SSF50465">
    <property type="entry name" value="EF-Tu/eEF-1alpha/eIF2-gamma C-terminal domain"/>
    <property type="match status" value="1"/>
</dbReference>
<organism evidence="11">
    <name type="scientific">Perkinsus marinus (strain ATCC 50983 / TXsc)</name>
    <dbReference type="NCBI Taxonomy" id="423536"/>
    <lineage>
        <taxon>Eukaryota</taxon>
        <taxon>Sar</taxon>
        <taxon>Alveolata</taxon>
        <taxon>Perkinsozoa</taxon>
        <taxon>Perkinsea</taxon>
        <taxon>Perkinsida</taxon>
        <taxon>Perkinsidae</taxon>
        <taxon>Perkinsus</taxon>
    </lineage>
</organism>
<dbReference type="AlphaFoldDB" id="C5L1I8"/>
<dbReference type="GeneID" id="9052296"/>
<evidence type="ECO:0000256" key="5">
    <source>
        <dbReference type="ARBA" id="ARBA00022801"/>
    </source>
</evidence>
<comment type="similarity">
    <text evidence="2">Belongs to the TRAFAC class translation factor GTPase superfamily. Classic translation factor GTPase family. EF-Tu/EF-1A subfamily.</text>
</comment>
<dbReference type="InterPro" id="IPR000795">
    <property type="entry name" value="T_Tr_GTP-bd_dom"/>
</dbReference>
<keyword evidence="10" id="KW-0251">Elongation factor</keyword>
<comment type="catalytic activity">
    <reaction evidence="8">
        <text>GTP + H2O = GDP + phosphate + H(+)</text>
        <dbReference type="Rhea" id="RHEA:19669"/>
        <dbReference type="ChEBI" id="CHEBI:15377"/>
        <dbReference type="ChEBI" id="CHEBI:15378"/>
        <dbReference type="ChEBI" id="CHEBI:37565"/>
        <dbReference type="ChEBI" id="CHEBI:43474"/>
        <dbReference type="ChEBI" id="CHEBI:58189"/>
    </reaction>
    <physiologicalReaction direction="left-to-right" evidence="8">
        <dbReference type="Rhea" id="RHEA:19670"/>
    </physiologicalReaction>
</comment>
<dbReference type="GO" id="GO:0003924">
    <property type="term" value="F:GTPase activity"/>
    <property type="evidence" value="ECO:0007669"/>
    <property type="project" value="InterPro"/>
</dbReference>
<keyword evidence="5" id="KW-0378">Hydrolase</keyword>
<dbReference type="GO" id="GO:0005525">
    <property type="term" value="F:GTP binding"/>
    <property type="evidence" value="ECO:0007669"/>
    <property type="project" value="UniProtKB-KW"/>
</dbReference>
<dbReference type="SUPFAM" id="SSF50447">
    <property type="entry name" value="Translation proteins"/>
    <property type="match status" value="1"/>
</dbReference>
<dbReference type="EMBL" id="GG678316">
    <property type="protein sequence ID" value="EER09415.1"/>
    <property type="molecule type" value="Genomic_DNA"/>
</dbReference>
<proteinExistence type="inferred from homology"/>
<dbReference type="Proteomes" id="UP000007800">
    <property type="component" value="Unassembled WGS sequence"/>
</dbReference>
<dbReference type="OrthoDB" id="342024at2759"/>
<evidence type="ECO:0000256" key="4">
    <source>
        <dbReference type="ARBA" id="ARBA00022741"/>
    </source>
</evidence>
<dbReference type="InterPro" id="IPR009000">
    <property type="entry name" value="Transl_B-barrel_sf"/>
</dbReference>
<evidence type="ECO:0000256" key="3">
    <source>
        <dbReference type="ARBA" id="ARBA00022490"/>
    </source>
</evidence>
<dbReference type="GO" id="GO:0003746">
    <property type="term" value="F:translation elongation factor activity"/>
    <property type="evidence" value="ECO:0007669"/>
    <property type="project" value="UniProtKB-KW"/>
</dbReference>
<dbReference type="OMA" id="VVQITCH"/>
<keyword evidence="11" id="KW-1185">Reference proteome</keyword>
<dbReference type="Gene3D" id="3.40.50.300">
    <property type="entry name" value="P-loop containing nucleotide triphosphate hydrolases"/>
    <property type="match status" value="1"/>
</dbReference>
<evidence type="ECO:0000256" key="1">
    <source>
        <dbReference type="ARBA" id="ARBA00004496"/>
    </source>
</evidence>
<name>C5L1I8_PERM5</name>
<dbReference type="PRINTS" id="PR00315">
    <property type="entry name" value="ELONGATNFCT"/>
</dbReference>
<dbReference type="InterPro" id="IPR009001">
    <property type="entry name" value="Transl_elong_EF1A/Init_IF2_C"/>
</dbReference>
<keyword evidence="3" id="KW-0963">Cytoplasm</keyword>
<evidence type="ECO:0000313" key="11">
    <source>
        <dbReference type="Proteomes" id="UP000007800"/>
    </source>
</evidence>
<dbReference type="PANTHER" id="PTHR23115">
    <property type="entry name" value="TRANSLATION FACTOR"/>
    <property type="match status" value="1"/>
</dbReference>
<evidence type="ECO:0000256" key="7">
    <source>
        <dbReference type="ARBA" id="ARBA00023134"/>
    </source>
</evidence>
<dbReference type="Pfam" id="PF22594">
    <property type="entry name" value="GTP-eEF1A_C"/>
    <property type="match status" value="1"/>
</dbReference>
<comment type="subcellular location">
    <subcellularLocation>
        <location evidence="1">Cytoplasm</location>
    </subcellularLocation>
</comment>
<dbReference type="InterPro" id="IPR027417">
    <property type="entry name" value="P-loop_NTPase"/>
</dbReference>
<dbReference type="InterPro" id="IPR050100">
    <property type="entry name" value="TRAFAC_GTPase_members"/>
</dbReference>